<evidence type="ECO:0008006" key="4">
    <source>
        <dbReference type="Google" id="ProtNLM"/>
    </source>
</evidence>
<name>A0AA39FA27_9HYME</name>
<feature type="signal peptide" evidence="1">
    <location>
        <begin position="1"/>
        <end position="24"/>
    </location>
</feature>
<dbReference type="AlphaFoldDB" id="A0AA39FA27"/>
<dbReference type="Pfam" id="PF11901">
    <property type="entry name" value="DM9"/>
    <property type="match status" value="1"/>
</dbReference>
<evidence type="ECO:0000313" key="3">
    <source>
        <dbReference type="Proteomes" id="UP001168990"/>
    </source>
</evidence>
<reference evidence="2" key="1">
    <citation type="journal article" date="2023" name="bioRxiv">
        <title>Scaffold-level genome assemblies of two parasitoid biocontrol wasps reveal the parthenogenesis mechanism and an associated novel virus.</title>
        <authorList>
            <person name="Inwood S."/>
            <person name="Skelly J."/>
            <person name="Guhlin J."/>
            <person name="Harrop T."/>
            <person name="Goldson S."/>
            <person name="Dearden P."/>
        </authorList>
    </citation>
    <scope>NUCLEOTIDE SEQUENCE</scope>
    <source>
        <strain evidence="2">Irish</strain>
        <tissue evidence="2">Whole body</tissue>
    </source>
</reference>
<reference evidence="2" key="2">
    <citation type="submission" date="2023-03" db="EMBL/GenBank/DDBJ databases">
        <authorList>
            <person name="Inwood S.N."/>
            <person name="Skelly J.G."/>
            <person name="Guhlin J."/>
            <person name="Harrop T.W.R."/>
            <person name="Goldson S.G."/>
            <person name="Dearden P.K."/>
        </authorList>
    </citation>
    <scope>NUCLEOTIDE SEQUENCE</scope>
    <source>
        <strain evidence="2">Irish</strain>
        <tissue evidence="2">Whole body</tissue>
    </source>
</reference>
<gene>
    <name evidence="2" type="ORF">PV328_004233</name>
</gene>
<protein>
    <recommendedName>
        <fullName evidence="4">Ig-like domain-containing protein</fullName>
    </recommendedName>
</protein>
<feature type="chain" id="PRO_5041399503" description="Ig-like domain-containing protein" evidence="1">
    <location>
        <begin position="25"/>
        <end position="214"/>
    </location>
</feature>
<keyword evidence="3" id="KW-1185">Reference proteome</keyword>
<comment type="caution">
    <text evidence="2">The sequence shown here is derived from an EMBL/GenBank/DDBJ whole genome shotgun (WGS) entry which is preliminary data.</text>
</comment>
<proteinExistence type="predicted"/>
<accession>A0AA39FA27</accession>
<evidence type="ECO:0000256" key="1">
    <source>
        <dbReference type="SAM" id="SignalP"/>
    </source>
</evidence>
<dbReference type="InterPro" id="IPR006616">
    <property type="entry name" value="DM9_repeat"/>
</dbReference>
<dbReference type="EMBL" id="JAQQBS010001422">
    <property type="protein sequence ID" value="KAK0165737.1"/>
    <property type="molecule type" value="Genomic_DNA"/>
</dbReference>
<organism evidence="2 3">
    <name type="scientific">Microctonus aethiopoides</name>
    <dbReference type="NCBI Taxonomy" id="144406"/>
    <lineage>
        <taxon>Eukaryota</taxon>
        <taxon>Metazoa</taxon>
        <taxon>Ecdysozoa</taxon>
        <taxon>Arthropoda</taxon>
        <taxon>Hexapoda</taxon>
        <taxon>Insecta</taxon>
        <taxon>Pterygota</taxon>
        <taxon>Neoptera</taxon>
        <taxon>Endopterygota</taxon>
        <taxon>Hymenoptera</taxon>
        <taxon>Apocrita</taxon>
        <taxon>Ichneumonoidea</taxon>
        <taxon>Braconidae</taxon>
        <taxon>Euphorinae</taxon>
        <taxon>Microctonus</taxon>
    </lineage>
</organism>
<keyword evidence="1" id="KW-0732">Signal</keyword>
<sequence length="214" mass="24078">MKTIFIVLIVAACLALLLIGGGFGISKLLMEETHSCSTITCGDNEQCQESDDHTFSCSCLPNVCFNITTQKCESIKYRWIQYGSELAGKMRIAENAKNLGDVYDIIRSVYINGDKLPCNVILDHDRSSLLNKCDYFNSQYSEVLFVDCDYYKWIKSSYGTVPDNAIEGGKRGDETVYICRTANYVGWMQPSNASCYAFTLNKYDSTYDLLTYGN</sequence>
<dbReference type="Proteomes" id="UP001168990">
    <property type="component" value="Unassembled WGS sequence"/>
</dbReference>
<evidence type="ECO:0000313" key="2">
    <source>
        <dbReference type="EMBL" id="KAK0165737.1"/>
    </source>
</evidence>
<dbReference type="SMART" id="SM00696">
    <property type="entry name" value="DM9"/>
    <property type="match status" value="1"/>
</dbReference>